<comment type="subcellular location">
    <subcellularLocation>
        <location evidence="1">Endoplasmic reticulum membrane</location>
    </subcellularLocation>
</comment>
<keyword evidence="5 6" id="KW-0349">Heme</keyword>
<reference evidence="7" key="1">
    <citation type="submission" date="2015-10" db="EMBL/GenBank/DDBJ databases">
        <title>Identification of novel cytochrome P450 gene in an oligochaete Thalassodrilides sp., and the transcriptional response to the pollutanted sediment at different temperatures.</title>
        <authorList>
            <person name="Ito M."/>
            <person name="Ito K."/>
            <person name="Ohta K."/>
            <person name="Hano T."/>
            <person name="Onduka T."/>
            <person name="Mochida K."/>
        </authorList>
    </citation>
    <scope>NUCLEOTIDE SEQUENCE</scope>
</reference>
<evidence type="ECO:0000256" key="6">
    <source>
        <dbReference type="RuleBase" id="RU000461"/>
    </source>
</evidence>
<proteinExistence type="evidence at transcript level"/>
<keyword evidence="6" id="KW-0560">Oxidoreductase</keyword>
<dbReference type="PANTHER" id="PTHR24291">
    <property type="entry name" value="CYTOCHROME P450 FAMILY 4"/>
    <property type="match status" value="1"/>
</dbReference>
<dbReference type="GO" id="GO:0020037">
    <property type="term" value="F:heme binding"/>
    <property type="evidence" value="ECO:0007669"/>
    <property type="project" value="InterPro"/>
</dbReference>
<sequence>MAVTGILLTCLAALLIYLAVRLYSKYPSSKVRALVEKIPGPPARPIVGHAHIFKRGAEFYEQLHTLCKEYGHKGIIRAWLGYHCLVVATNANAAEVLLKSSTHMTKSFLYDFIRPWLGTGLLMLISTGSKWHARRKMITPTFHFKILEDFLEVFNEQSTVMTKHLEKMAGKSKGFDVIPFVTLCALDIICDTAMGRHVNAQAHSDSEYVQAIYRISDLIMERIRRPWLWPDGIYRLLPAGKEHERLLTVLHSFTNEVIRERTAEWERHLASDSDKDSATTDKPSLIGGRKRLAFLDMLLHASAKHQLTVEDIREEVDTFMFEGHDTTSAAISWAIHLIGANPEVQKKVHDELDQIFGQSDRLVTMDDIKQMKYLECVVKESLRLFPSVPMMAREIAEDCTINGFFVPKGSTGVIQTSVIHRDPDYFPEPEAFKPERFTNENSVGRHPFCYIPFSAGLRNCIGQKFAMIEEKVLLSSILRHFQIASLQKRGDLMPSGEIILRSQNGINIKLEKR</sequence>
<evidence type="ECO:0000256" key="2">
    <source>
        <dbReference type="ARBA" id="ARBA00010617"/>
    </source>
</evidence>
<evidence type="ECO:0000256" key="5">
    <source>
        <dbReference type="PIRSR" id="PIRSR602401-1"/>
    </source>
</evidence>
<dbReference type="PANTHER" id="PTHR24291:SF189">
    <property type="entry name" value="CYTOCHROME P450 4C3-RELATED"/>
    <property type="match status" value="1"/>
</dbReference>
<dbReference type="Gene3D" id="1.10.630.10">
    <property type="entry name" value="Cytochrome P450"/>
    <property type="match status" value="1"/>
</dbReference>
<evidence type="ECO:0000256" key="3">
    <source>
        <dbReference type="ARBA" id="ARBA00022824"/>
    </source>
</evidence>
<dbReference type="PROSITE" id="PS00086">
    <property type="entry name" value="CYTOCHROME_P450"/>
    <property type="match status" value="1"/>
</dbReference>
<keyword evidence="3" id="KW-0256">Endoplasmic reticulum</keyword>
<dbReference type="GO" id="GO:0004497">
    <property type="term" value="F:monooxygenase activity"/>
    <property type="evidence" value="ECO:0007669"/>
    <property type="project" value="UniProtKB-KW"/>
</dbReference>
<dbReference type="InterPro" id="IPR036396">
    <property type="entry name" value="Cyt_P450_sf"/>
</dbReference>
<dbReference type="Pfam" id="PF00067">
    <property type="entry name" value="p450"/>
    <property type="match status" value="1"/>
</dbReference>
<gene>
    <name evidence="7" type="primary">CYP4V30</name>
</gene>
<dbReference type="EMBL" id="LC092189">
    <property type="protein sequence ID" value="BAV38819.1"/>
    <property type="molecule type" value="mRNA"/>
</dbReference>
<dbReference type="PRINTS" id="PR00463">
    <property type="entry name" value="EP450I"/>
</dbReference>
<comment type="similarity">
    <text evidence="2 6">Belongs to the cytochrome P450 family.</text>
</comment>
<comment type="cofactor">
    <cofactor evidence="5">
        <name>heme</name>
        <dbReference type="ChEBI" id="CHEBI:30413"/>
    </cofactor>
</comment>
<keyword evidence="5 6" id="KW-0479">Metal-binding</keyword>
<dbReference type="CDD" id="cd20660">
    <property type="entry name" value="CYP4V-like"/>
    <property type="match status" value="1"/>
</dbReference>
<accession>A0A1B4XVI9</accession>
<dbReference type="InterPro" id="IPR002401">
    <property type="entry name" value="Cyt_P450_E_grp-I"/>
</dbReference>
<dbReference type="GO" id="GO:0005789">
    <property type="term" value="C:endoplasmic reticulum membrane"/>
    <property type="evidence" value="ECO:0007669"/>
    <property type="project" value="UniProtKB-SubCell"/>
</dbReference>
<evidence type="ECO:0000256" key="4">
    <source>
        <dbReference type="ARBA" id="ARBA00023136"/>
    </source>
</evidence>
<organism evidence="7">
    <name type="scientific">Thalassodrilides sp. MI-2015</name>
    <dbReference type="NCBI Taxonomy" id="1742877"/>
    <lineage>
        <taxon>Eukaryota</taxon>
        <taxon>Metazoa</taxon>
        <taxon>Spiralia</taxon>
        <taxon>Lophotrochozoa</taxon>
        <taxon>Annelida</taxon>
        <taxon>Clitellata</taxon>
        <taxon>Oligochaeta</taxon>
        <taxon>Tubificida</taxon>
        <taxon>Tubificina</taxon>
        <taxon>Naididae</taxon>
        <taxon>Limnodriloidinae</taxon>
        <taxon>Thalassodrilides</taxon>
    </lineage>
</organism>
<dbReference type="GO" id="GO:0005506">
    <property type="term" value="F:iron ion binding"/>
    <property type="evidence" value="ECO:0007669"/>
    <property type="project" value="InterPro"/>
</dbReference>
<keyword evidence="6" id="KW-0503">Monooxygenase</keyword>
<name>A0A1B4XVI9_9ANNE</name>
<dbReference type="AlphaFoldDB" id="A0A1B4XVI9"/>
<feature type="binding site" description="axial binding residue" evidence="5">
    <location>
        <position position="460"/>
    </location>
    <ligand>
        <name>heme</name>
        <dbReference type="ChEBI" id="CHEBI:30413"/>
    </ligand>
    <ligandPart>
        <name>Fe</name>
        <dbReference type="ChEBI" id="CHEBI:18248"/>
    </ligandPart>
</feature>
<evidence type="ECO:0000256" key="1">
    <source>
        <dbReference type="ARBA" id="ARBA00004586"/>
    </source>
</evidence>
<keyword evidence="5 6" id="KW-0408">Iron</keyword>
<dbReference type="InterPro" id="IPR001128">
    <property type="entry name" value="Cyt_P450"/>
</dbReference>
<protein>
    <submittedName>
        <fullName evidence="7">Cytochrome P450</fullName>
    </submittedName>
</protein>
<dbReference type="InterPro" id="IPR017972">
    <property type="entry name" value="Cyt_P450_CS"/>
</dbReference>
<dbReference type="GO" id="GO:0016705">
    <property type="term" value="F:oxidoreductase activity, acting on paired donors, with incorporation or reduction of molecular oxygen"/>
    <property type="evidence" value="ECO:0007669"/>
    <property type="project" value="InterPro"/>
</dbReference>
<evidence type="ECO:0000313" key="7">
    <source>
        <dbReference type="EMBL" id="BAV38819.1"/>
    </source>
</evidence>
<dbReference type="SUPFAM" id="SSF48264">
    <property type="entry name" value="Cytochrome P450"/>
    <property type="match status" value="1"/>
</dbReference>
<dbReference type="InterPro" id="IPR050196">
    <property type="entry name" value="Cytochrome_P450_Monoox"/>
</dbReference>
<dbReference type="PRINTS" id="PR00385">
    <property type="entry name" value="P450"/>
</dbReference>
<keyword evidence="4" id="KW-0472">Membrane</keyword>